<keyword evidence="2" id="KW-1185">Reference proteome</keyword>
<protein>
    <submittedName>
        <fullName evidence="1">Uncharacterized protein</fullName>
    </submittedName>
</protein>
<dbReference type="Proteomes" id="UP001164250">
    <property type="component" value="Chromosome 11"/>
</dbReference>
<evidence type="ECO:0000313" key="2">
    <source>
        <dbReference type="Proteomes" id="UP001164250"/>
    </source>
</evidence>
<dbReference type="EMBL" id="CM047907">
    <property type="protein sequence ID" value="KAJ0084943.1"/>
    <property type="molecule type" value="Genomic_DNA"/>
</dbReference>
<name>A0ACC1AG07_9ROSI</name>
<gene>
    <name evidence="1" type="ORF">Patl1_29989</name>
</gene>
<sequence>MAPKKKPQKQNNNNKNANKKSISSSSSSSSGPRLQISAENENRLRRLLLNSARPAETASTPAQDTLSKTQKAKKLKAVYEKLSCEGFSNDQIELALSSLKDDATFEAALDWLCLNLPGNELPLKFSTGTSQHLNGGASVSVISVAREDWTPSDGPSANINEEVQKISVWTKGRQGDDALDSCQPSQADWIRQYMEQEEEVGEIVIGLIFDTLGRLVDKVEELNYMEGFKVGKDNFEEEYESWEDYAIDKSSIKEVSKPRSYDIIAREYLEARSEATKAKEKRDKKSQERAGDMIRKLKQELSALGLSDNALASDFELERASAYASADTVSRSMPYDDPEVVTSDEIYGGSDFVEHTDESIVGGNKEFPLKPISSGVSVQEKAEDNESGDVELGGFFSEDAPSSEALPTEIMKLQKKEKMRMLCSDKNIEKLDGIWKKGEPQKIPKAVLHQLCQRLGWEAPKFDKLVGKESSFCYSVSVLRKASGRGKSRKAGGLITLQLPNQDETFKSAEDAQNRVAAFALYHLFPDLPIHLAITEPYALLVLQWIEGESLTKTGDSEENRRADFVDKLLSEDGSSSNAVLKVPDSLVSDSFQRSNVQENKNLRVAEADPIAGRVKNLKVSESSRLKQEQEKKKKMLKYKEMLKTRDALPIAVLKGDILQLLKENNVLVVCGETGSGKTTQVPQFILDDMIESGCGANCNIICTQPRRIAAISVAERVADERCESSPGSDGSLVGYQVRLDSARNERTKLLFCTTGILLRKIAGDRNLTGITHVIVDEVHERSLLGDFLLIVLKDLLERQSADGSSKLKVILMSATVDSELFSRYFGHCPVITAQGRTHPVTTYFLEDIYESINYRLASDSPASIRYETSTKEMLQSGPVNNHRGKKNLVLSAWGDDSMLSEEYINPYYAPSSYQSFGEQTQQNLKRLNEDVIDYYLLEDLVCHVDETCSEGAILIFLPGVSEIYILLDRLVASYRFGGPSSDWILPLHSSIASTDQKKVFLRPPDNIRKVIIATNIAETSITIDDVVYVIDCGRHKENRYNPQKKLSSMVEDWISQANARQRRGRAGRVKPGICFCSYTRHRYEKLMRPYQVPEMLRMPLVELCLQIKLLSLGHIKEFLSKASNTALEPPREEAVNSAISLLYEVGAVEEDEELTPLGHHLAKLPVDVLVGKMLLYGGMFGCLSPILSISAFLSYKSPFVYPKDERQNVERAKLALLTDKLDGPSDSNDSYQQSDHLVMMVAYKKWEKILHEKGAKAANQFCSSYFLSSSVMYMIRCKFHFSSAEGKKKEKLDSWFSDKSQPFNTYAHHSSIVKAILCAGLYPNVAATDQGIAGTALNNLRKSSTSVKGHPVWYDGRREVHIHPSSINNNLKAFQHPFLVFLEKVETNKVFLRDTTIISPFSILLFGGSINVQHQTGQVNIDGWLNLNAPAQTAVLFKELRNSTIVNNDVVKSMIHLLLEEDKPQK</sequence>
<accession>A0ACC1AG07</accession>
<reference evidence="2" key="1">
    <citation type="journal article" date="2023" name="G3 (Bethesda)">
        <title>Genome assembly and association tests identify interacting loci associated with vigor, precocity, and sex in interspecific pistachio rootstocks.</title>
        <authorList>
            <person name="Palmer W."/>
            <person name="Jacygrad E."/>
            <person name="Sagayaradj S."/>
            <person name="Cavanaugh K."/>
            <person name="Han R."/>
            <person name="Bertier L."/>
            <person name="Beede B."/>
            <person name="Kafkas S."/>
            <person name="Golino D."/>
            <person name="Preece J."/>
            <person name="Michelmore R."/>
        </authorList>
    </citation>
    <scope>NUCLEOTIDE SEQUENCE [LARGE SCALE GENOMIC DNA]</scope>
</reference>
<organism evidence="1 2">
    <name type="scientific">Pistacia atlantica</name>
    <dbReference type="NCBI Taxonomy" id="434234"/>
    <lineage>
        <taxon>Eukaryota</taxon>
        <taxon>Viridiplantae</taxon>
        <taxon>Streptophyta</taxon>
        <taxon>Embryophyta</taxon>
        <taxon>Tracheophyta</taxon>
        <taxon>Spermatophyta</taxon>
        <taxon>Magnoliopsida</taxon>
        <taxon>eudicotyledons</taxon>
        <taxon>Gunneridae</taxon>
        <taxon>Pentapetalae</taxon>
        <taxon>rosids</taxon>
        <taxon>malvids</taxon>
        <taxon>Sapindales</taxon>
        <taxon>Anacardiaceae</taxon>
        <taxon>Pistacia</taxon>
    </lineage>
</organism>
<comment type="caution">
    <text evidence="1">The sequence shown here is derived from an EMBL/GenBank/DDBJ whole genome shotgun (WGS) entry which is preliminary data.</text>
</comment>
<proteinExistence type="predicted"/>
<evidence type="ECO:0000313" key="1">
    <source>
        <dbReference type="EMBL" id="KAJ0084943.1"/>
    </source>
</evidence>